<accession>A0A2P7BG80</accession>
<evidence type="ECO:0000313" key="1">
    <source>
        <dbReference type="EMBL" id="PSH65428.1"/>
    </source>
</evidence>
<dbReference type="Proteomes" id="UP000241764">
    <property type="component" value="Unassembled WGS sequence"/>
</dbReference>
<sequence length="263" mass="28430">MRLQWAVISSFCALGGITFAQQYPLAVDLELVIAVDVSYSMDVEEQQVQRQGYVAAFRSPEIVNALRGGALGKVAVTYIEWGGSAVQVVPWSLIDSPESAARFADALQRQPVRRISFTSISNALAFARALFRSNGFRASRRIIDVSGDGPNNAGAPVPVARNAAVAEGIVIDGLPIVLKGPPGSVSFAEIDVYYEKCVIGGEGAFILPVTDITQFPQAIRKKLLIEISGLKLTEGRGQQMRLVQYKPYNCLVGEELQEQSIGK</sequence>
<evidence type="ECO:0000313" key="2">
    <source>
        <dbReference type="Proteomes" id="UP000241764"/>
    </source>
</evidence>
<dbReference type="CDD" id="cd00198">
    <property type="entry name" value="vWFA"/>
    <property type="match status" value="1"/>
</dbReference>
<dbReference type="InterPro" id="IPR036465">
    <property type="entry name" value="vWFA_dom_sf"/>
</dbReference>
<name>A0A2P7BG80_9HYPH</name>
<dbReference type="AlphaFoldDB" id="A0A2P7BG80"/>
<reference evidence="2" key="1">
    <citation type="submission" date="2017-11" db="EMBL/GenBank/DDBJ databases">
        <authorList>
            <person name="Kuznetsova I."/>
            <person name="Sazanova A."/>
            <person name="Chirak E."/>
            <person name="Safronova V."/>
            <person name="Willems A."/>
        </authorList>
    </citation>
    <scope>NUCLEOTIDE SEQUENCE [LARGE SCALE GENOMIC DNA]</scope>
    <source>
        <strain evidence="2">CCBAU 03422</strain>
    </source>
</reference>
<dbReference type="OrthoDB" id="9792179at2"/>
<dbReference type="SUPFAM" id="SSF53300">
    <property type="entry name" value="vWA-like"/>
    <property type="match status" value="1"/>
</dbReference>
<comment type="caution">
    <text evidence="1">The sequence shown here is derived from an EMBL/GenBank/DDBJ whole genome shotgun (WGS) entry which is preliminary data.</text>
</comment>
<keyword evidence="2" id="KW-1185">Reference proteome</keyword>
<organism evidence="1 2">
    <name type="scientific">Phyllobacterium sophorae</name>
    <dbReference type="NCBI Taxonomy" id="1520277"/>
    <lineage>
        <taxon>Bacteria</taxon>
        <taxon>Pseudomonadati</taxon>
        <taxon>Pseudomonadota</taxon>
        <taxon>Alphaproteobacteria</taxon>
        <taxon>Hyphomicrobiales</taxon>
        <taxon>Phyllobacteriaceae</taxon>
        <taxon>Phyllobacterium</taxon>
    </lineage>
</organism>
<dbReference type="InterPro" id="IPR010607">
    <property type="entry name" value="DUF1194"/>
</dbReference>
<dbReference type="EMBL" id="PGGM01000003">
    <property type="protein sequence ID" value="PSH65428.1"/>
    <property type="molecule type" value="Genomic_DNA"/>
</dbReference>
<proteinExistence type="predicted"/>
<dbReference type="RefSeq" id="WP_106663843.1">
    <property type="nucleotide sequence ID" value="NZ_PGGM01000003.1"/>
</dbReference>
<gene>
    <name evidence="1" type="ORF">CU103_10590</name>
</gene>
<dbReference type="Gene3D" id="3.40.50.410">
    <property type="entry name" value="von Willebrand factor, type A domain"/>
    <property type="match status" value="1"/>
</dbReference>
<evidence type="ECO:0008006" key="3">
    <source>
        <dbReference type="Google" id="ProtNLM"/>
    </source>
</evidence>
<dbReference type="Pfam" id="PF06707">
    <property type="entry name" value="DUF1194"/>
    <property type="match status" value="1"/>
</dbReference>
<protein>
    <recommendedName>
        <fullName evidence="3">DUF1194 domain-containing protein</fullName>
    </recommendedName>
</protein>